<proteinExistence type="predicted"/>
<evidence type="ECO:0000313" key="1">
    <source>
        <dbReference type="EMBL" id="KAL1511702.1"/>
    </source>
</evidence>
<name>A0AB34J605_PRYPA</name>
<evidence type="ECO:0000313" key="2">
    <source>
        <dbReference type="Proteomes" id="UP001515480"/>
    </source>
</evidence>
<comment type="caution">
    <text evidence="1">The sequence shown here is derived from an EMBL/GenBank/DDBJ whole genome shotgun (WGS) entry which is preliminary data.</text>
</comment>
<dbReference type="AlphaFoldDB" id="A0AB34J605"/>
<keyword evidence="2" id="KW-1185">Reference proteome</keyword>
<dbReference type="EMBL" id="JBGBPQ010000013">
    <property type="protein sequence ID" value="KAL1511702.1"/>
    <property type="molecule type" value="Genomic_DNA"/>
</dbReference>
<reference evidence="1 2" key="1">
    <citation type="journal article" date="2024" name="Science">
        <title>Giant polyketide synthase enzymes in the biosynthesis of giant marine polyether toxins.</title>
        <authorList>
            <person name="Fallon T.R."/>
            <person name="Shende V.V."/>
            <person name="Wierzbicki I.H."/>
            <person name="Pendleton A.L."/>
            <person name="Watervoot N.F."/>
            <person name="Auber R.P."/>
            <person name="Gonzalez D.J."/>
            <person name="Wisecaver J.H."/>
            <person name="Moore B.S."/>
        </authorList>
    </citation>
    <scope>NUCLEOTIDE SEQUENCE [LARGE SCALE GENOMIC DNA]</scope>
    <source>
        <strain evidence="1 2">12B1</strain>
    </source>
</reference>
<dbReference type="Proteomes" id="UP001515480">
    <property type="component" value="Unassembled WGS sequence"/>
</dbReference>
<gene>
    <name evidence="1" type="ORF">AB1Y20_004991</name>
</gene>
<protein>
    <submittedName>
        <fullName evidence="1">Uncharacterized protein</fullName>
    </submittedName>
</protein>
<organism evidence="1 2">
    <name type="scientific">Prymnesium parvum</name>
    <name type="common">Toxic golden alga</name>
    <dbReference type="NCBI Taxonomy" id="97485"/>
    <lineage>
        <taxon>Eukaryota</taxon>
        <taxon>Haptista</taxon>
        <taxon>Haptophyta</taxon>
        <taxon>Prymnesiophyceae</taxon>
        <taxon>Prymnesiales</taxon>
        <taxon>Prymnesiaceae</taxon>
        <taxon>Prymnesium</taxon>
    </lineage>
</organism>
<sequence>MGVIGVKQPPLEQLVQQIAEIVRRRRRGNSRDNRWPPGAKLPFADGECEEARLPPHAALPLHLLVQNPSLHLHSKERRPEERPNVLIHIDEPTEARQADAAQSAGSAEVAVRVVHRAPDAQSCHRKGDAGGWQCHWRGRRSSPSGRNIQKYIPLIRQELPGGGLILDIRILDIMGGGP</sequence>
<accession>A0AB34J605</accession>